<name>A0A0S4XKT9_9BACT</name>
<organism evidence="4">
    <name type="scientific">Sulfurovum sp. enrichment culture clone C5</name>
    <dbReference type="NCBI Taxonomy" id="497650"/>
    <lineage>
        <taxon>Bacteria</taxon>
        <taxon>Pseudomonadati</taxon>
        <taxon>Campylobacterota</taxon>
        <taxon>Epsilonproteobacteria</taxon>
        <taxon>Campylobacterales</taxon>
        <taxon>Sulfurovaceae</taxon>
        <taxon>Sulfurovum</taxon>
        <taxon>environmental samples</taxon>
    </lineage>
</organism>
<keyword evidence="4" id="KW-0808">Transferase</keyword>
<dbReference type="GO" id="GO:0009102">
    <property type="term" value="P:biotin biosynthetic process"/>
    <property type="evidence" value="ECO:0007669"/>
    <property type="project" value="InterPro"/>
</dbReference>
<protein>
    <submittedName>
        <fullName evidence="4">Biotin synthase(Biotin synthetase,)</fullName>
        <ecNumber evidence="4">2.8.1.6</ecNumber>
    </submittedName>
</protein>
<keyword evidence="2" id="KW-0004">4Fe-4S</keyword>
<keyword evidence="2" id="KW-0408">Iron</keyword>
<dbReference type="GO" id="GO:0004076">
    <property type="term" value="F:biotin synthase activity"/>
    <property type="evidence" value="ECO:0007669"/>
    <property type="project" value="UniProtKB-EC"/>
</dbReference>
<gene>
    <name evidence="4" type="primary">bioB</name>
    <name evidence="4" type="ORF">BN3087_120014</name>
</gene>
<comment type="cofactor">
    <cofactor evidence="1">
        <name>[4Fe-4S] cluster</name>
        <dbReference type="ChEBI" id="CHEBI:49883"/>
    </cofactor>
</comment>
<dbReference type="EC" id="2.8.1.6" evidence="4"/>
<dbReference type="SUPFAM" id="SSF102114">
    <property type="entry name" value="Radical SAM enzymes"/>
    <property type="match status" value="1"/>
</dbReference>
<dbReference type="Pfam" id="PF06968">
    <property type="entry name" value="BATS"/>
    <property type="match status" value="1"/>
</dbReference>
<keyword evidence="2" id="KW-0411">Iron-sulfur</keyword>
<dbReference type="InterPro" id="IPR058240">
    <property type="entry name" value="rSAM_sf"/>
</dbReference>
<dbReference type="Gene3D" id="3.20.20.70">
    <property type="entry name" value="Aldolase class I"/>
    <property type="match status" value="1"/>
</dbReference>
<evidence type="ECO:0000259" key="3">
    <source>
        <dbReference type="SMART" id="SM00876"/>
    </source>
</evidence>
<dbReference type="GO" id="GO:0051537">
    <property type="term" value="F:2 iron, 2 sulfur cluster binding"/>
    <property type="evidence" value="ECO:0007669"/>
    <property type="project" value="TreeGrafter"/>
</dbReference>
<sequence>MGESSEDRISLIKSIISLNPNAIPVNFYHPNDALPLKSNNLSKDEAMDIIKDIKNSLPEETIIMIAGGRELVFGKNLKEMFEAGANSMVIGNYLTTQGELPEFDKQILSELNLEIATTCPN</sequence>
<dbReference type="AlphaFoldDB" id="A0A0S4XKT9"/>
<evidence type="ECO:0000256" key="2">
    <source>
        <dbReference type="ARBA" id="ARBA00022485"/>
    </source>
</evidence>
<dbReference type="PANTHER" id="PTHR22976">
    <property type="entry name" value="BIOTIN SYNTHASE"/>
    <property type="match status" value="1"/>
</dbReference>
<dbReference type="EMBL" id="FAXN01000010">
    <property type="protein sequence ID" value="CUV64964.1"/>
    <property type="molecule type" value="Genomic_DNA"/>
</dbReference>
<dbReference type="InterPro" id="IPR010722">
    <property type="entry name" value="BATS_dom"/>
</dbReference>
<feature type="domain" description="Biotin and thiamin synthesis-associated" evidence="3">
    <location>
        <begin position="24"/>
        <end position="115"/>
    </location>
</feature>
<reference evidence="4" key="1">
    <citation type="submission" date="2015-11" db="EMBL/GenBank/DDBJ databases">
        <authorList>
            <person name="Zhang Y."/>
            <person name="Guo Z."/>
        </authorList>
    </citation>
    <scope>NUCLEOTIDE SEQUENCE</scope>
    <source>
        <strain evidence="4">BN30871</strain>
    </source>
</reference>
<evidence type="ECO:0000256" key="1">
    <source>
        <dbReference type="ARBA" id="ARBA00001966"/>
    </source>
</evidence>
<dbReference type="InterPro" id="IPR013785">
    <property type="entry name" value="Aldolase_TIM"/>
</dbReference>
<accession>A0A0S4XKT9</accession>
<proteinExistence type="predicted"/>
<dbReference type="InterPro" id="IPR002684">
    <property type="entry name" value="Biotin_synth/BioAB"/>
</dbReference>
<dbReference type="SMART" id="SM00876">
    <property type="entry name" value="BATS"/>
    <property type="match status" value="1"/>
</dbReference>
<keyword evidence="2" id="KW-0479">Metal-binding</keyword>
<dbReference type="GO" id="GO:0051539">
    <property type="term" value="F:4 iron, 4 sulfur cluster binding"/>
    <property type="evidence" value="ECO:0007669"/>
    <property type="project" value="UniProtKB-KW"/>
</dbReference>
<evidence type="ECO:0000313" key="4">
    <source>
        <dbReference type="EMBL" id="CUV64964.1"/>
    </source>
</evidence>
<dbReference type="PANTHER" id="PTHR22976:SF2">
    <property type="entry name" value="BIOTIN SYNTHASE, MITOCHONDRIAL"/>
    <property type="match status" value="1"/>
</dbReference>